<evidence type="ECO:0000313" key="2">
    <source>
        <dbReference type="EMBL" id="MBI1493467.1"/>
    </source>
</evidence>
<dbReference type="Pfam" id="PF16976">
    <property type="entry name" value="RcpC"/>
    <property type="match status" value="1"/>
</dbReference>
<gene>
    <name evidence="2" type="primary">cpaB</name>
    <name evidence="2" type="ORF">H1D41_07475</name>
</gene>
<accession>A0A8J7IEE1</accession>
<dbReference type="Proteomes" id="UP000640583">
    <property type="component" value="Unassembled WGS sequence"/>
</dbReference>
<sequence length="267" mass="28746">MRAVFGLVLVAGVGLAGLAVFKVKERVDAYQHALNNANQGSIPTTPVFVVSERLVYGQQMTEEHVRLVDWPAASLPEGTFSEIGQLFPDDSLAFRSVARIMEVNEPILAVKVSEPGKGVGIQSQLSPGKRAFTIRVDAVTGVSGFLRPGDLVDIYWTGQDARGEELSQLIQQAVRVIAVDQSTNEDQIEASVARTITVEGTPQQVADLTQAQASGRLLLSLRIVTEAGDVIEEEVITTTRDFLDGGKCYISQGFGANKTEVEVDCAE</sequence>
<reference evidence="2" key="1">
    <citation type="submission" date="2020-10" db="EMBL/GenBank/DDBJ databases">
        <title>Paenihalocynthiibacter styelae gen. nov., sp. nov., isolated from stalked sea squirt Styela clava.</title>
        <authorList>
            <person name="Kim Y.-O."/>
            <person name="Yoon J.-H."/>
        </authorList>
    </citation>
    <scope>NUCLEOTIDE SEQUENCE</scope>
    <source>
        <strain evidence="2">MYP1-1</strain>
    </source>
</reference>
<comment type="caution">
    <text evidence="2">The sequence shown here is derived from an EMBL/GenBank/DDBJ whole genome shotgun (WGS) entry which is preliminary data.</text>
</comment>
<dbReference type="RefSeq" id="WP_228848299.1">
    <property type="nucleotide sequence ID" value="NZ_JADCKQ010000004.1"/>
</dbReference>
<organism evidence="2 3">
    <name type="scientific">Halocynthiibacter styelae</name>
    <dbReference type="NCBI Taxonomy" id="2761955"/>
    <lineage>
        <taxon>Bacteria</taxon>
        <taxon>Pseudomonadati</taxon>
        <taxon>Pseudomonadota</taxon>
        <taxon>Alphaproteobacteria</taxon>
        <taxon>Rhodobacterales</taxon>
        <taxon>Paracoccaceae</taxon>
        <taxon>Halocynthiibacter</taxon>
    </lineage>
</organism>
<dbReference type="NCBIfam" id="TIGR03177">
    <property type="entry name" value="pilus_cpaB"/>
    <property type="match status" value="1"/>
</dbReference>
<protein>
    <submittedName>
        <fullName evidence="2">Flp pilus assembly protein CpaB</fullName>
    </submittedName>
</protein>
<name>A0A8J7IEE1_9RHOB</name>
<dbReference type="InterPro" id="IPR031571">
    <property type="entry name" value="RcpC_dom"/>
</dbReference>
<proteinExistence type="predicted"/>
<feature type="domain" description="Flp pilus assembly protein RcpC/CpaB" evidence="1">
    <location>
        <begin position="122"/>
        <end position="222"/>
    </location>
</feature>
<keyword evidence="3" id="KW-1185">Reference proteome</keyword>
<dbReference type="CDD" id="cd11614">
    <property type="entry name" value="SAF_CpaB_FlgA_like"/>
    <property type="match status" value="1"/>
</dbReference>
<evidence type="ECO:0000313" key="3">
    <source>
        <dbReference type="Proteomes" id="UP000640583"/>
    </source>
</evidence>
<dbReference type="InterPro" id="IPR017592">
    <property type="entry name" value="Pilus_assmbl_Flp-typ_CpaB"/>
</dbReference>
<dbReference type="EMBL" id="JADCKQ010000004">
    <property type="protein sequence ID" value="MBI1493467.1"/>
    <property type="molecule type" value="Genomic_DNA"/>
</dbReference>
<evidence type="ECO:0000259" key="1">
    <source>
        <dbReference type="Pfam" id="PF16976"/>
    </source>
</evidence>
<dbReference type="AlphaFoldDB" id="A0A8J7IEE1"/>